<dbReference type="GO" id="GO:0005874">
    <property type="term" value="C:microtubule"/>
    <property type="evidence" value="ECO:0007669"/>
    <property type="project" value="UniProtKB-KW"/>
</dbReference>
<feature type="binding site" evidence="9">
    <location>
        <begin position="103"/>
        <end position="110"/>
    </location>
    <ligand>
        <name>ATP</name>
        <dbReference type="ChEBI" id="CHEBI:30616"/>
    </ligand>
</feature>
<dbReference type="Proteomes" id="UP000008983">
    <property type="component" value="Unassembled WGS sequence"/>
</dbReference>
<keyword evidence="11" id="KW-0175">Coiled coil</keyword>
<dbReference type="GO" id="GO:0008017">
    <property type="term" value="F:microtubule binding"/>
    <property type="evidence" value="ECO:0007669"/>
    <property type="project" value="InterPro"/>
</dbReference>
<dbReference type="OrthoDB" id="3176171at2759"/>
<dbReference type="PRINTS" id="PR00380">
    <property type="entry name" value="KINESINHEAVY"/>
</dbReference>
<dbReference type="Pfam" id="PF00225">
    <property type="entry name" value="Kinesin"/>
    <property type="match status" value="1"/>
</dbReference>
<evidence type="ECO:0000256" key="11">
    <source>
        <dbReference type="SAM" id="Coils"/>
    </source>
</evidence>
<organism evidence="14 15">
    <name type="scientific">Ichthyophthirius multifiliis</name>
    <name type="common">White spot disease agent</name>
    <name type="synonym">Ich</name>
    <dbReference type="NCBI Taxonomy" id="5932"/>
    <lineage>
        <taxon>Eukaryota</taxon>
        <taxon>Sar</taxon>
        <taxon>Alveolata</taxon>
        <taxon>Ciliophora</taxon>
        <taxon>Intramacronucleata</taxon>
        <taxon>Oligohymenophorea</taxon>
        <taxon>Hymenostomatida</taxon>
        <taxon>Ophryoglenina</taxon>
        <taxon>Ichthyophthirius</taxon>
    </lineage>
</organism>
<evidence type="ECO:0000256" key="8">
    <source>
        <dbReference type="ARBA" id="ARBA00034704"/>
    </source>
</evidence>
<dbReference type="PROSITE" id="PS50067">
    <property type="entry name" value="KINESIN_MOTOR_2"/>
    <property type="match status" value="1"/>
</dbReference>
<evidence type="ECO:0000256" key="4">
    <source>
        <dbReference type="ARBA" id="ARBA00022741"/>
    </source>
</evidence>
<evidence type="ECO:0000256" key="5">
    <source>
        <dbReference type="ARBA" id="ARBA00022840"/>
    </source>
</evidence>
<dbReference type="InterPro" id="IPR027640">
    <property type="entry name" value="Kinesin-like_fam"/>
</dbReference>
<keyword evidence="2" id="KW-0963">Cytoplasm</keyword>
<evidence type="ECO:0000313" key="14">
    <source>
        <dbReference type="EMBL" id="EGR34442.1"/>
    </source>
</evidence>
<keyword evidence="4 9" id="KW-0547">Nucleotide-binding</keyword>
<evidence type="ECO:0000256" key="12">
    <source>
        <dbReference type="SAM" id="MobiDB-lite"/>
    </source>
</evidence>
<dbReference type="InterPro" id="IPR027417">
    <property type="entry name" value="P-loop_NTPase"/>
</dbReference>
<dbReference type="InterPro" id="IPR019821">
    <property type="entry name" value="Kinesin_motor_CS"/>
</dbReference>
<evidence type="ECO:0000313" key="15">
    <source>
        <dbReference type="Proteomes" id="UP000008983"/>
    </source>
</evidence>
<protein>
    <recommendedName>
        <fullName evidence="10">Kinesin-like protein</fullName>
    </recommendedName>
</protein>
<feature type="domain" description="Kinesin motor" evidence="13">
    <location>
        <begin position="17"/>
        <end position="345"/>
    </location>
</feature>
<evidence type="ECO:0000259" key="13">
    <source>
        <dbReference type="PROSITE" id="PS50067"/>
    </source>
</evidence>
<sequence length="589" mass="66372">MNNSQNNFKSDQNNNGNIKVVCRVRPFNLQELQLGQVLCVDFIDEYSIKLKTQQQENKNEKIIFNFDRVFNTECTQLEIYNFAAEPVVKSVLEGFNGTVFAYGQTSSGKTFTMLGSNIDDNQYQGIIPRMVNTVFNQITDSPEFIEFRIKVSIVEIYMEKIRDLLDTKKHNLVIREDKQRSVYIQDVTEHYVSNEQDVFNIMKIGNQNRAVIATNMNEGSSRSHLIFMLTISQNNLNDLSAKTGKLFLVDLAGSEKVAKTGAEGRVFDEAKTINQSLSSLGNVINALTDGKSTHVPYRNSKLTRILQESIGGNSRTTLIITCSPSSFNEAETLSTLRFGIRAKAINNKPKINREITVAELQMILAKTELELEDKKTRIIQLENYISQVGQSVPVSAIDGVECLKGLQQINDIDDSEKKNLQEINTLIELNHILKQAILSFATVLNQNFLQLIQRYNCTDEKIEIKDQIGQCKCADGDQCIWTGDKPIMGCPCKAPIKSKVDYLCVKKAIRNGCSNTKLECSEKIGQCGCPGKSQCVWSKEQDIMGCPCGNPKMPSFANQNNNQNAEQETVNSKPKFQRDRSKQKRKKDL</sequence>
<reference evidence="14 15" key="1">
    <citation type="submission" date="2011-07" db="EMBL/GenBank/DDBJ databases">
        <authorList>
            <person name="Coyne R."/>
            <person name="Brami D."/>
            <person name="Johnson J."/>
            <person name="Hostetler J."/>
            <person name="Hannick L."/>
            <person name="Clark T."/>
            <person name="Cassidy-Hanley D."/>
            <person name="Inman J."/>
        </authorList>
    </citation>
    <scope>NUCLEOTIDE SEQUENCE [LARGE SCALE GENOMIC DNA]</scope>
    <source>
        <strain evidence="14 15">G5</strain>
    </source>
</reference>
<dbReference type="CDD" id="cd01369">
    <property type="entry name" value="KISc_KHC_KIF5"/>
    <property type="match status" value="1"/>
</dbReference>
<keyword evidence="7" id="KW-0206">Cytoskeleton</keyword>
<dbReference type="SUPFAM" id="SSF52540">
    <property type="entry name" value="P-loop containing nucleoside triphosphate hydrolases"/>
    <property type="match status" value="1"/>
</dbReference>
<proteinExistence type="inferred from homology"/>
<dbReference type="EMBL" id="GL983117">
    <property type="protein sequence ID" value="EGR34442.1"/>
    <property type="molecule type" value="Genomic_DNA"/>
</dbReference>
<dbReference type="STRING" id="857967.G0QK15"/>
<dbReference type="eggNOG" id="KOG0240">
    <property type="taxonomic scope" value="Eukaryota"/>
</dbReference>
<evidence type="ECO:0000256" key="6">
    <source>
        <dbReference type="ARBA" id="ARBA00023175"/>
    </source>
</evidence>
<dbReference type="PANTHER" id="PTHR47968">
    <property type="entry name" value="CENTROMERE PROTEIN E"/>
    <property type="match status" value="1"/>
</dbReference>
<dbReference type="InterPro" id="IPR036961">
    <property type="entry name" value="Kinesin_motor_dom_sf"/>
</dbReference>
<evidence type="ECO:0000256" key="9">
    <source>
        <dbReference type="PROSITE-ProRule" id="PRU00283"/>
    </source>
</evidence>
<dbReference type="InterPro" id="IPR001752">
    <property type="entry name" value="Kinesin_motor_dom"/>
</dbReference>
<keyword evidence="3 10" id="KW-0493">Microtubule</keyword>
<evidence type="ECO:0000256" key="3">
    <source>
        <dbReference type="ARBA" id="ARBA00022701"/>
    </source>
</evidence>
<dbReference type="GO" id="GO:0007018">
    <property type="term" value="P:microtubule-based movement"/>
    <property type="evidence" value="ECO:0007669"/>
    <property type="project" value="InterPro"/>
</dbReference>
<name>G0QK15_ICHMU</name>
<dbReference type="FunFam" id="3.40.850.10:FF:000019">
    <property type="entry name" value="Kinesin-like protein KIN-5D"/>
    <property type="match status" value="1"/>
</dbReference>
<feature type="compositionally biased region" description="Low complexity" evidence="12">
    <location>
        <begin position="557"/>
        <end position="568"/>
    </location>
</feature>
<keyword evidence="5 9" id="KW-0067">ATP-binding</keyword>
<dbReference type="GO" id="GO:0003777">
    <property type="term" value="F:microtubule motor activity"/>
    <property type="evidence" value="ECO:0007669"/>
    <property type="project" value="InterPro"/>
</dbReference>
<comment type="subcellular location">
    <subcellularLocation>
        <location evidence="1">Cytoplasm</location>
        <location evidence="1">Cytoskeleton</location>
    </subcellularLocation>
</comment>
<keyword evidence="15" id="KW-1185">Reference proteome</keyword>
<evidence type="ECO:0000256" key="1">
    <source>
        <dbReference type="ARBA" id="ARBA00004245"/>
    </source>
</evidence>
<dbReference type="PANTHER" id="PTHR47968:SF17">
    <property type="entry name" value="KINESIN-LIKE PROTEIN"/>
    <property type="match status" value="1"/>
</dbReference>
<evidence type="ECO:0000256" key="10">
    <source>
        <dbReference type="RuleBase" id="RU000394"/>
    </source>
</evidence>
<dbReference type="GeneID" id="14910634"/>
<evidence type="ECO:0000256" key="2">
    <source>
        <dbReference type="ARBA" id="ARBA00022490"/>
    </source>
</evidence>
<gene>
    <name evidence="14" type="ORF">IMG5_011380</name>
</gene>
<evidence type="ECO:0000256" key="7">
    <source>
        <dbReference type="ARBA" id="ARBA00023212"/>
    </source>
</evidence>
<dbReference type="AlphaFoldDB" id="G0QK15"/>
<feature type="coiled-coil region" evidence="11">
    <location>
        <begin position="357"/>
        <end position="384"/>
    </location>
</feature>
<keyword evidence="6 9" id="KW-0505">Motor protein</keyword>
<dbReference type="OMA" id="TENKHGH"/>
<dbReference type="RefSeq" id="XP_004039746.1">
    <property type="nucleotide sequence ID" value="XM_004039698.1"/>
</dbReference>
<feature type="region of interest" description="Disordered" evidence="12">
    <location>
        <begin position="557"/>
        <end position="589"/>
    </location>
</feature>
<dbReference type="GO" id="GO:0005524">
    <property type="term" value="F:ATP binding"/>
    <property type="evidence" value="ECO:0007669"/>
    <property type="project" value="UniProtKB-UniRule"/>
</dbReference>
<dbReference type="SMART" id="SM00129">
    <property type="entry name" value="KISc"/>
    <property type="match status" value="1"/>
</dbReference>
<dbReference type="Gene3D" id="3.40.850.10">
    <property type="entry name" value="Kinesin motor domain"/>
    <property type="match status" value="1"/>
</dbReference>
<dbReference type="GO" id="GO:0007010">
    <property type="term" value="P:cytoskeleton organization"/>
    <property type="evidence" value="ECO:0007669"/>
    <property type="project" value="UniProtKB-ARBA"/>
</dbReference>
<comment type="similarity">
    <text evidence="8">Belongs to the TRAFAC class myosin-kinesin ATPase superfamily. Kinesin family. KIN-5/BimC subfamily.</text>
</comment>
<dbReference type="PROSITE" id="PS00411">
    <property type="entry name" value="KINESIN_MOTOR_1"/>
    <property type="match status" value="1"/>
</dbReference>
<dbReference type="InParanoid" id="G0QK15"/>
<accession>G0QK15</accession>